<evidence type="ECO:0000259" key="6">
    <source>
        <dbReference type="PROSITE" id="PS51078"/>
    </source>
</evidence>
<dbReference type="PROSITE" id="PS51078">
    <property type="entry name" value="ICLR_ED"/>
    <property type="match status" value="1"/>
</dbReference>
<dbReference type="SUPFAM" id="SSF55781">
    <property type="entry name" value="GAF domain-like"/>
    <property type="match status" value="1"/>
</dbReference>
<evidence type="ECO:0000313" key="7">
    <source>
        <dbReference type="EMBL" id="MBL0424024.1"/>
    </source>
</evidence>
<keyword evidence="1" id="KW-0805">Transcription regulation</keyword>
<dbReference type="Pfam" id="PF09339">
    <property type="entry name" value="HTH_IclR"/>
    <property type="match status" value="1"/>
</dbReference>
<dbReference type="InterPro" id="IPR014757">
    <property type="entry name" value="Tscrpt_reg_IclR_C"/>
</dbReference>
<evidence type="ECO:0000259" key="5">
    <source>
        <dbReference type="PROSITE" id="PS51077"/>
    </source>
</evidence>
<proteinExistence type="predicted"/>
<evidence type="ECO:0000256" key="2">
    <source>
        <dbReference type="ARBA" id="ARBA00023125"/>
    </source>
</evidence>
<sequence length="276" mass="29808">MRNSTPPATPATPAKDTASRDGVTAVTRALSLMEAFEVGESTLSLAELSRRAGMHKTTVLRLARTLALSKYMVQTDEGEWRLGPAAGWLGARYQAGFDVNNVVEPALHTLVKETGESASFYVREGDIRSCVARVEGPRSVRHNVRIGERLPLNKGAPGRVILAFSGAAGEPYESIRERGYHISLGEREAEVASVAAPVFGLNWRLLGSMCISGPSARLTKAKLEKHAKLVIRAANQLSYALAGSRSAATPAALTRWHPRLRTRSFRSRGLSVPQAP</sequence>
<protein>
    <submittedName>
        <fullName evidence="7">IclR family transcriptional regulator</fullName>
    </submittedName>
</protein>
<dbReference type="InterPro" id="IPR036390">
    <property type="entry name" value="WH_DNA-bd_sf"/>
</dbReference>
<dbReference type="InterPro" id="IPR005471">
    <property type="entry name" value="Tscrpt_reg_IclR_N"/>
</dbReference>
<dbReference type="PANTHER" id="PTHR30136:SF39">
    <property type="entry name" value="TRANSCRIPTIONAL REGULATORY PROTEIN"/>
    <property type="match status" value="1"/>
</dbReference>
<gene>
    <name evidence="7" type="ORF">JI746_02800</name>
</gene>
<dbReference type="EMBL" id="JAEQND010000001">
    <property type="protein sequence ID" value="MBL0424024.1"/>
    <property type="molecule type" value="Genomic_DNA"/>
</dbReference>
<evidence type="ECO:0000313" key="8">
    <source>
        <dbReference type="Proteomes" id="UP000622707"/>
    </source>
</evidence>
<organism evidence="7 8">
    <name type="scientific">Ramlibacter alkalitolerans</name>
    <dbReference type="NCBI Taxonomy" id="2039631"/>
    <lineage>
        <taxon>Bacteria</taxon>
        <taxon>Pseudomonadati</taxon>
        <taxon>Pseudomonadota</taxon>
        <taxon>Betaproteobacteria</taxon>
        <taxon>Burkholderiales</taxon>
        <taxon>Comamonadaceae</taxon>
        <taxon>Ramlibacter</taxon>
    </lineage>
</organism>
<comment type="caution">
    <text evidence="7">The sequence shown here is derived from an EMBL/GenBank/DDBJ whole genome shotgun (WGS) entry which is preliminary data.</text>
</comment>
<accession>A0ABS1JII7</accession>
<dbReference type="InterPro" id="IPR036388">
    <property type="entry name" value="WH-like_DNA-bd_sf"/>
</dbReference>
<dbReference type="SUPFAM" id="SSF46785">
    <property type="entry name" value="Winged helix' DNA-binding domain"/>
    <property type="match status" value="1"/>
</dbReference>
<dbReference type="Gene3D" id="3.30.450.40">
    <property type="match status" value="2"/>
</dbReference>
<keyword evidence="8" id="KW-1185">Reference proteome</keyword>
<reference evidence="7 8" key="1">
    <citation type="journal article" date="2017" name="Int. J. Syst. Evol. Microbiol.">
        <title>Ramlibacter alkalitolerans sp. nov., alkali-tolerant bacterium isolated from soil of ginseng.</title>
        <authorList>
            <person name="Lee D.H."/>
            <person name="Cha C.J."/>
        </authorList>
    </citation>
    <scope>NUCLEOTIDE SEQUENCE [LARGE SCALE GENOMIC DNA]</scope>
    <source>
        <strain evidence="7 8">KACC 19305</strain>
    </source>
</reference>
<feature type="region of interest" description="Disordered" evidence="4">
    <location>
        <begin position="1"/>
        <end position="21"/>
    </location>
</feature>
<dbReference type="PROSITE" id="PS51077">
    <property type="entry name" value="HTH_ICLR"/>
    <property type="match status" value="1"/>
</dbReference>
<keyword evidence="3" id="KW-0804">Transcription</keyword>
<dbReference type="SMART" id="SM00346">
    <property type="entry name" value="HTH_ICLR"/>
    <property type="match status" value="1"/>
</dbReference>
<evidence type="ECO:0000256" key="3">
    <source>
        <dbReference type="ARBA" id="ARBA00023163"/>
    </source>
</evidence>
<keyword evidence="2" id="KW-0238">DNA-binding</keyword>
<feature type="domain" description="IclR-ED" evidence="6">
    <location>
        <begin position="85"/>
        <end position="243"/>
    </location>
</feature>
<dbReference type="InterPro" id="IPR029016">
    <property type="entry name" value="GAF-like_dom_sf"/>
</dbReference>
<evidence type="ECO:0000256" key="1">
    <source>
        <dbReference type="ARBA" id="ARBA00023015"/>
    </source>
</evidence>
<evidence type="ECO:0000256" key="4">
    <source>
        <dbReference type="SAM" id="MobiDB-lite"/>
    </source>
</evidence>
<feature type="domain" description="HTH iclR-type" evidence="5">
    <location>
        <begin position="23"/>
        <end position="84"/>
    </location>
</feature>
<dbReference type="PANTHER" id="PTHR30136">
    <property type="entry name" value="HELIX-TURN-HELIX TRANSCRIPTIONAL REGULATOR, ICLR FAMILY"/>
    <property type="match status" value="1"/>
</dbReference>
<dbReference type="InterPro" id="IPR050707">
    <property type="entry name" value="HTH_MetabolicPath_Reg"/>
</dbReference>
<dbReference type="Proteomes" id="UP000622707">
    <property type="component" value="Unassembled WGS sequence"/>
</dbReference>
<dbReference type="Pfam" id="PF01614">
    <property type="entry name" value="IclR_C"/>
    <property type="match status" value="2"/>
</dbReference>
<name>A0ABS1JII7_9BURK</name>
<dbReference type="RefSeq" id="WP_201687242.1">
    <property type="nucleotide sequence ID" value="NZ_JAEQND010000001.1"/>
</dbReference>
<dbReference type="Gene3D" id="1.10.10.10">
    <property type="entry name" value="Winged helix-like DNA-binding domain superfamily/Winged helix DNA-binding domain"/>
    <property type="match status" value="1"/>
</dbReference>